<dbReference type="AlphaFoldDB" id="A0A679HV45"/>
<evidence type="ECO:0000313" key="2">
    <source>
        <dbReference type="Proteomes" id="UP000463961"/>
    </source>
</evidence>
<proteinExistence type="predicted"/>
<sequence>MALYTAAKFMHNCIQSNVAGSIASLEIKDAPHLYAQFYICGNENDQVNGEIYVQIAGPENTAIFDPAIQQRFARFLETGWSLDDGNASRKFGPFSGLDQFMILVQTSAQILTEVYGIENPQWYLDCYTDRG</sequence>
<name>A0A679HV45_9RHOO</name>
<accession>A0A679HV45</accession>
<organism evidence="1 2">
    <name type="scientific">Fluviibacter phosphoraccumulans</name>
    <dbReference type="NCBI Taxonomy" id="1751046"/>
    <lineage>
        <taxon>Bacteria</taxon>
        <taxon>Pseudomonadati</taxon>
        <taxon>Pseudomonadota</taxon>
        <taxon>Betaproteobacteria</taxon>
        <taxon>Rhodocyclales</taxon>
        <taxon>Fluviibacteraceae</taxon>
        <taxon>Fluviibacter</taxon>
    </lineage>
</organism>
<reference evidence="2" key="1">
    <citation type="submission" date="2020-01" db="EMBL/GenBank/DDBJ databases">
        <title>Phosphoaccumulans saitamaens gen. nov., sp. nov., a polyphosphate accumulating bacterium isolated from surface river water.</title>
        <authorList>
            <person name="Watanabe K."/>
            <person name="Suda W."/>
        </authorList>
    </citation>
    <scope>NUCLEOTIDE SEQUENCE [LARGE SCALE GENOMIC DNA]</scope>
    <source>
        <strain evidence="2">ICHIAU1</strain>
    </source>
</reference>
<protein>
    <submittedName>
        <fullName evidence="1">Uncharacterized protein</fullName>
    </submittedName>
</protein>
<evidence type="ECO:0000313" key="1">
    <source>
        <dbReference type="EMBL" id="BBU69999.1"/>
    </source>
</evidence>
<keyword evidence="2" id="KW-1185">Reference proteome</keyword>
<dbReference type="RefSeq" id="WP_162049364.1">
    <property type="nucleotide sequence ID" value="NZ_AP019011.1"/>
</dbReference>
<dbReference type="Proteomes" id="UP000463961">
    <property type="component" value="Chromosome"/>
</dbReference>
<gene>
    <name evidence="1" type="ORF">ICHIAU1_22820</name>
</gene>
<dbReference type="EMBL" id="AP022345">
    <property type="protein sequence ID" value="BBU69999.1"/>
    <property type="molecule type" value="Genomic_DNA"/>
</dbReference>